<keyword evidence="1" id="KW-0812">Transmembrane</keyword>
<gene>
    <name evidence="2" type="ORF">ABXS05_00265</name>
</gene>
<dbReference type="RefSeq" id="WP_367622517.1">
    <property type="nucleotide sequence ID" value="NZ_JBFNQD010000001.1"/>
</dbReference>
<organism evidence="2 3">
    <name type="scientific">Labrys neptuniae</name>
    <dbReference type="NCBI Taxonomy" id="376174"/>
    <lineage>
        <taxon>Bacteria</taxon>
        <taxon>Pseudomonadati</taxon>
        <taxon>Pseudomonadota</taxon>
        <taxon>Alphaproteobacteria</taxon>
        <taxon>Hyphomicrobiales</taxon>
        <taxon>Xanthobacteraceae</taxon>
        <taxon>Labrys</taxon>
    </lineage>
</organism>
<dbReference type="Proteomes" id="UP001555786">
    <property type="component" value="Unassembled WGS sequence"/>
</dbReference>
<reference evidence="2 3" key="1">
    <citation type="submission" date="2024-07" db="EMBL/GenBank/DDBJ databases">
        <title>Description of Labrys sedimenti sp. nov., isolated from a diclofenac-degrading enrichment culture.</title>
        <authorList>
            <person name="Tancsics A."/>
            <person name="Csepanyi A."/>
        </authorList>
    </citation>
    <scope>NUCLEOTIDE SEQUENCE [LARGE SCALE GENOMIC DNA]</scope>
    <source>
        <strain evidence="2 3">LMG 23578</strain>
    </source>
</reference>
<evidence type="ECO:0000313" key="3">
    <source>
        <dbReference type="Proteomes" id="UP001555786"/>
    </source>
</evidence>
<name>A0ABV3PE98_9HYPH</name>
<protein>
    <submittedName>
        <fullName evidence="2">ABZJ_00895 family protein</fullName>
    </submittedName>
</protein>
<feature type="transmembrane region" description="Helical" evidence="1">
    <location>
        <begin position="127"/>
        <end position="151"/>
    </location>
</feature>
<comment type="caution">
    <text evidence="2">The sequence shown here is derived from an EMBL/GenBank/DDBJ whole genome shotgun (WGS) entry which is preliminary data.</text>
</comment>
<keyword evidence="1" id="KW-0472">Membrane</keyword>
<feature type="transmembrane region" description="Helical" evidence="1">
    <location>
        <begin position="20"/>
        <end position="42"/>
    </location>
</feature>
<proteinExistence type="predicted"/>
<sequence>MDSYVPATNTVSFGAAVFRFSWIYVLAAVAVVVIAFLLEAFLHIDMSKNSFLGVLPLMTAGSGTGKYYATRTGTKPRGGKAWLIALVGLVISLAFNLAVVLGFVALTDSWQELGSLGSFRLRGEEQWLVPLVLGGLFLLFVALTRLFLWMGANPVVKKMRKDATNAF</sequence>
<dbReference type="InterPro" id="IPR047730">
    <property type="entry name" value="ABZJ_00895-like"/>
</dbReference>
<feature type="transmembrane region" description="Helical" evidence="1">
    <location>
        <begin position="81"/>
        <end position="107"/>
    </location>
</feature>
<evidence type="ECO:0000313" key="2">
    <source>
        <dbReference type="EMBL" id="MEW9303952.1"/>
    </source>
</evidence>
<keyword evidence="3" id="KW-1185">Reference proteome</keyword>
<dbReference type="NCBIfam" id="NF038216">
    <property type="entry name" value="ABZJ_00895_fam"/>
    <property type="match status" value="1"/>
</dbReference>
<evidence type="ECO:0000256" key="1">
    <source>
        <dbReference type="SAM" id="Phobius"/>
    </source>
</evidence>
<keyword evidence="1" id="KW-1133">Transmembrane helix</keyword>
<accession>A0ABV3PE98</accession>
<dbReference type="EMBL" id="JBFNQD010000001">
    <property type="protein sequence ID" value="MEW9303952.1"/>
    <property type="molecule type" value="Genomic_DNA"/>
</dbReference>